<feature type="transmembrane region" description="Helical" evidence="11">
    <location>
        <begin position="83"/>
        <end position="102"/>
    </location>
</feature>
<keyword evidence="8" id="KW-0811">Translocation</keyword>
<dbReference type="InterPro" id="IPR016482">
    <property type="entry name" value="SecG/Sec61-beta/Sbh"/>
</dbReference>
<dbReference type="GO" id="GO:0006886">
    <property type="term" value="P:intracellular protein transport"/>
    <property type="evidence" value="ECO:0007669"/>
    <property type="project" value="InterPro"/>
</dbReference>
<comment type="caution">
    <text evidence="12">The sequence shown here is derived from an EMBL/GenBank/DDBJ whole genome shotgun (WGS) entry which is preliminary data.</text>
</comment>
<evidence type="ECO:0000256" key="5">
    <source>
        <dbReference type="ARBA" id="ARBA00022824"/>
    </source>
</evidence>
<evidence type="ECO:0000256" key="3">
    <source>
        <dbReference type="ARBA" id="ARBA00022448"/>
    </source>
</evidence>
<evidence type="ECO:0000256" key="7">
    <source>
        <dbReference type="ARBA" id="ARBA00022989"/>
    </source>
</evidence>
<keyword evidence="9 11" id="KW-0472">Membrane</keyword>
<comment type="similarity">
    <text evidence="2">Belongs to the SEC61-beta family.</text>
</comment>
<dbReference type="EMBL" id="JAAAID010000205">
    <property type="protein sequence ID" value="KAG0020644.1"/>
    <property type="molecule type" value="Genomic_DNA"/>
</dbReference>
<dbReference type="GO" id="GO:0005784">
    <property type="term" value="C:Sec61 translocon complex"/>
    <property type="evidence" value="ECO:0007669"/>
    <property type="project" value="InterPro"/>
</dbReference>
<evidence type="ECO:0000256" key="11">
    <source>
        <dbReference type="SAM" id="Phobius"/>
    </source>
</evidence>
<comment type="subcellular location">
    <subcellularLocation>
        <location evidence="1">Endoplasmic reticulum membrane</location>
        <topology evidence="1">Single-pass membrane protein</topology>
    </subcellularLocation>
</comment>
<keyword evidence="3" id="KW-0813">Transport</keyword>
<evidence type="ECO:0000256" key="2">
    <source>
        <dbReference type="ARBA" id="ARBA00006103"/>
    </source>
</evidence>
<dbReference type="Pfam" id="PF03911">
    <property type="entry name" value="Sec61_beta"/>
    <property type="match status" value="1"/>
</dbReference>
<evidence type="ECO:0000256" key="1">
    <source>
        <dbReference type="ARBA" id="ARBA00004389"/>
    </source>
</evidence>
<accession>A0A9P6N1Q8</accession>
<evidence type="ECO:0000256" key="6">
    <source>
        <dbReference type="ARBA" id="ARBA00022927"/>
    </source>
</evidence>
<dbReference type="Proteomes" id="UP000703661">
    <property type="component" value="Unassembled WGS sequence"/>
</dbReference>
<gene>
    <name evidence="12" type="ORF">BGZ80_003870</name>
</gene>
<evidence type="ECO:0000256" key="4">
    <source>
        <dbReference type="ARBA" id="ARBA00022692"/>
    </source>
</evidence>
<evidence type="ECO:0000256" key="8">
    <source>
        <dbReference type="ARBA" id="ARBA00023010"/>
    </source>
</evidence>
<feature type="compositionally biased region" description="Low complexity" evidence="10">
    <location>
        <begin position="27"/>
        <end position="43"/>
    </location>
</feature>
<keyword evidence="4 11" id="KW-0812">Transmembrane</keyword>
<dbReference type="InterPro" id="IPR030671">
    <property type="entry name" value="Sec61-beta/Sbh"/>
</dbReference>
<feature type="region of interest" description="Disordered" evidence="10">
    <location>
        <begin position="22"/>
        <end position="70"/>
    </location>
</feature>
<organism evidence="12 13">
    <name type="scientific">Entomortierella chlamydospora</name>
    <dbReference type="NCBI Taxonomy" id="101097"/>
    <lineage>
        <taxon>Eukaryota</taxon>
        <taxon>Fungi</taxon>
        <taxon>Fungi incertae sedis</taxon>
        <taxon>Mucoromycota</taxon>
        <taxon>Mortierellomycotina</taxon>
        <taxon>Mortierellomycetes</taxon>
        <taxon>Mortierellales</taxon>
        <taxon>Mortierellaceae</taxon>
        <taxon>Entomortierella</taxon>
    </lineage>
</organism>
<dbReference type="AlphaFoldDB" id="A0A9P6N1Q8"/>
<reference evidence="12" key="1">
    <citation type="journal article" date="2020" name="Fungal Divers.">
        <title>Resolving the Mortierellaceae phylogeny through synthesis of multi-gene phylogenetics and phylogenomics.</title>
        <authorList>
            <person name="Vandepol N."/>
            <person name="Liber J."/>
            <person name="Desiro A."/>
            <person name="Na H."/>
            <person name="Kennedy M."/>
            <person name="Barry K."/>
            <person name="Grigoriev I.V."/>
            <person name="Miller A.N."/>
            <person name="O'Donnell K."/>
            <person name="Stajich J.E."/>
            <person name="Bonito G."/>
        </authorList>
    </citation>
    <scope>NUCLEOTIDE SEQUENCE</scope>
    <source>
        <strain evidence="12">NRRL 2769</strain>
    </source>
</reference>
<keyword evidence="6" id="KW-0653">Protein transport</keyword>
<evidence type="ECO:0000256" key="10">
    <source>
        <dbReference type="SAM" id="MobiDB-lite"/>
    </source>
</evidence>
<protein>
    <recommendedName>
        <fullName evidence="14">Protein transport protein Sec61 subunit beta</fullName>
    </recommendedName>
</protein>
<sequence length="108" mass="11668">MVKTPFFDKEQTMLFKSRGTSLWLPRSDSAPSPTPAGASPRAAALRKRTTTSRAQTSRAPGPSTSGMMRIYTDDSPGLRVDPVVVLVLSLAFIASVFALHIYGKLTRA</sequence>
<name>A0A9P6N1Q8_9FUNG</name>
<evidence type="ECO:0000313" key="13">
    <source>
        <dbReference type="Proteomes" id="UP000703661"/>
    </source>
</evidence>
<proteinExistence type="inferred from homology"/>
<keyword evidence="7 11" id="KW-1133">Transmembrane helix</keyword>
<keyword evidence="5" id="KW-0256">Endoplasmic reticulum</keyword>
<evidence type="ECO:0000313" key="12">
    <source>
        <dbReference type="EMBL" id="KAG0020644.1"/>
    </source>
</evidence>
<evidence type="ECO:0000256" key="9">
    <source>
        <dbReference type="ARBA" id="ARBA00023136"/>
    </source>
</evidence>
<dbReference type="PANTHER" id="PTHR13509">
    <property type="entry name" value="SEC61 SUBUNIT BETA"/>
    <property type="match status" value="1"/>
</dbReference>
<evidence type="ECO:0008006" key="14">
    <source>
        <dbReference type="Google" id="ProtNLM"/>
    </source>
</evidence>
<keyword evidence="13" id="KW-1185">Reference proteome</keyword>